<keyword evidence="8" id="KW-1133">Transmembrane helix</keyword>
<keyword evidence="7" id="KW-0479">Metal-binding</keyword>
<dbReference type="AlphaFoldDB" id="A0A4V6MW90"/>
<comment type="cofactor">
    <cofactor evidence="1">
        <name>heme</name>
        <dbReference type="ChEBI" id="CHEBI:30413"/>
    </cofactor>
</comment>
<dbReference type="STRING" id="114155.A0A4V6MW90"/>
<evidence type="ECO:0000256" key="4">
    <source>
        <dbReference type="ARBA" id="ARBA00010617"/>
    </source>
</evidence>
<comment type="pathway">
    <text evidence="3">Secondary metabolite biosynthesis.</text>
</comment>
<evidence type="ECO:0000256" key="2">
    <source>
        <dbReference type="ARBA" id="ARBA00004167"/>
    </source>
</evidence>
<keyword evidence="5" id="KW-0349">Heme</keyword>
<dbReference type="GO" id="GO:0005506">
    <property type="term" value="F:iron ion binding"/>
    <property type="evidence" value="ECO:0007669"/>
    <property type="project" value="InterPro"/>
</dbReference>
<evidence type="ECO:0000313" key="14">
    <source>
        <dbReference type="Proteomes" id="UP000292082"/>
    </source>
</evidence>
<evidence type="ECO:0000313" key="13">
    <source>
        <dbReference type="EMBL" id="TBU56736.1"/>
    </source>
</evidence>
<evidence type="ECO:0000256" key="6">
    <source>
        <dbReference type="ARBA" id="ARBA00022692"/>
    </source>
</evidence>
<dbReference type="GO" id="GO:0020037">
    <property type="term" value="F:heme binding"/>
    <property type="evidence" value="ECO:0007669"/>
    <property type="project" value="InterPro"/>
</dbReference>
<keyword evidence="9" id="KW-0560">Oxidoreductase</keyword>
<reference evidence="13 14" key="1">
    <citation type="submission" date="2019-01" db="EMBL/GenBank/DDBJ databases">
        <title>Draft genome sequences of three monokaryotic isolates of the white-rot basidiomycete fungus Dichomitus squalens.</title>
        <authorList>
            <consortium name="DOE Joint Genome Institute"/>
            <person name="Lopez S.C."/>
            <person name="Andreopoulos B."/>
            <person name="Pangilinan J."/>
            <person name="Lipzen A."/>
            <person name="Riley R."/>
            <person name="Ahrendt S."/>
            <person name="Ng V."/>
            <person name="Barry K."/>
            <person name="Daum C."/>
            <person name="Grigoriev I.V."/>
            <person name="Hilden K.S."/>
            <person name="Makela M.R."/>
            <person name="de Vries R.P."/>
        </authorList>
    </citation>
    <scope>NUCLEOTIDE SEQUENCE [LARGE SCALE GENOMIC DNA]</scope>
    <source>
        <strain evidence="13 14">CBS 464.89</strain>
    </source>
</reference>
<dbReference type="Proteomes" id="UP000292082">
    <property type="component" value="Unassembled WGS sequence"/>
</dbReference>
<keyword evidence="10" id="KW-0408">Iron</keyword>
<dbReference type="GO" id="GO:0004497">
    <property type="term" value="F:monooxygenase activity"/>
    <property type="evidence" value="ECO:0007669"/>
    <property type="project" value="UniProtKB-KW"/>
</dbReference>
<organism evidence="13 14">
    <name type="scientific">Dichomitus squalens</name>
    <dbReference type="NCBI Taxonomy" id="114155"/>
    <lineage>
        <taxon>Eukaryota</taxon>
        <taxon>Fungi</taxon>
        <taxon>Dikarya</taxon>
        <taxon>Basidiomycota</taxon>
        <taxon>Agaricomycotina</taxon>
        <taxon>Agaricomycetes</taxon>
        <taxon>Polyporales</taxon>
        <taxon>Polyporaceae</taxon>
        <taxon>Dichomitus</taxon>
    </lineage>
</organism>
<dbReference type="Pfam" id="PF00067">
    <property type="entry name" value="p450"/>
    <property type="match status" value="1"/>
</dbReference>
<evidence type="ECO:0000256" key="3">
    <source>
        <dbReference type="ARBA" id="ARBA00005179"/>
    </source>
</evidence>
<comment type="subcellular location">
    <subcellularLocation>
        <location evidence="2">Membrane</location>
        <topology evidence="2">Single-pass membrane protein</topology>
    </subcellularLocation>
</comment>
<dbReference type="SUPFAM" id="SSF48264">
    <property type="entry name" value="Cytochrome P450"/>
    <property type="match status" value="1"/>
</dbReference>
<evidence type="ECO:0000256" key="8">
    <source>
        <dbReference type="ARBA" id="ARBA00022989"/>
    </source>
</evidence>
<protein>
    <submittedName>
        <fullName evidence="13">Cytochrome P450</fullName>
    </submittedName>
</protein>
<evidence type="ECO:0000256" key="5">
    <source>
        <dbReference type="ARBA" id="ARBA00022617"/>
    </source>
</evidence>
<keyword evidence="6" id="KW-0812">Transmembrane</keyword>
<comment type="similarity">
    <text evidence="4">Belongs to the cytochrome P450 family.</text>
</comment>
<gene>
    <name evidence="13" type="ORF">BD310DRAFT_823156</name>
</gene>
<keyword evidence="11" id="KW-0503">Monooxygenase</keyword>
<dbReference type="GO" id="GO:0016020">
    <property type="term" value="C:membrane"/>
    <property type="evidence" value="ECO:0007669"/>
    <property type="project" value="UniProtKB-SubCell"/>
</dbReference>
<dbReference type="EMBL" id="ML145147">
    <property type="protein sequence ID" value="TBU56736.1"/>
    <property type="molecule type" value="Genomic_DNA"/>
</dbReference>
<name>A0A4V6MW90_9APHY</name>
<evidence type="ECO:0000256" key="10">
    <source>
        <dbReference type="ARBA" id="ARBA00023004"/>
    </source>
</evidence>
<evidence type="ECO:0000256" key="9">
    <source>
        <dbReference type="ARBA" id="ARBA00023002"/>
    </source>
</evidence>
<evidence type="ECO:0000256" key="12">
    <source>
        <dbReference type="ARBA" id="ARBA00023136"/>
    </source>
</evidence>
<sequence>MIMLMNTVVVCLLLALIARAFYIWVKLAELSKAYGPIYSLRLLNTPIVVINSAEVERELLDVKSALYANRPLPSSSLQASKISEYRDVQDYHINTFLSNLLQHPKDFFHHIRHLSAGVTVEISHGYRVMSRNDEYVKEADVSVVNFADAALPNNYIVDWFPSLAALPAWLPGMGFKRKAAEYRKQYYALAEEGHRMVKAEIAKGTARPSLTYTALAESSPGQYPDDIIMFTTTQVYTGGGDTSSSLLASFFLALLRKPEVVKRGHEEIDRIVGDERLPTFDDRANLPYIQAIVAEVARVRPPISFLPRLAGQDDVYRGHHIEKDSYVLVNYWEMMHDETLYPDPDAFKPERWLSMERNPKTYSLDVIFGSGRRVLAMFDISPALDDNGKPIIPLEECTDGGITIKPRSSHVAKLLPGDQG</sequence>
<dbReference type="GO" id="GO:0016705">
    <property type="term" value="F:oxidoreductase activity, acting on paired donors, with incorporation or reduction of molecular oxygen"/>
    <property type="evidence" value="ECO:0007669"/>
    <property type="project" value="InterPro"/>
</dbReference>
<accession>A0A4V6MW90</accession>
<dbReference type="Gene3D" id="1.10.630.10">
    <property type="entry name" value="Cytochrome P450"/>
    <property type="match status" value="1"/>
</dbReference>
<proteinExistence type="inferred from homology"/>
<dbReference type="PANTHER" id="PTHR46300:SF7">
    <property type="entry name" value="P450, PUTATIVE (EUROFUNG)-RELATED"/>
    <property type="match status" value="1"/>
</dbReference>
<keyword evidence="14" id="KW-1185">Reference proteome</keyword>
<evidence type="ECO:0000256" key="7">
    <source>
        <dbReference type="ARBA" id="ARBA00022723"/>
    </source>
</evidence>
<dbReference type="InterPro" id="IPR050364">
    <property type="entry name" value="Cytochrome_P450_fung"/>
</dbReference>
<evidence type="ECO:0000256" key="11">
    <source>
        <dbReference type="ARBA" id="ARBA00023033"/>
    </source>
</evidence>
<dbReference type="InterPro" id="IPR001128">
    <property type="entry name" value="Cyt_P450"/>
</dbReference>
<keyword evidence="12" id="KW-0472">Membrane</keyword>
<dbReference type="PANTHER" id="PTHR46300">
    <property type="entry name" value="P450, PUTATIVE (EUROFUNG)-RELATED-RELATED"/>
    <property type="match status" value="1"/>
</dbReference>
<dbReference type="PRINTS" id="PR00463">
    <property type="entry name" value="EP450I"/>
</dbReference>
<dbReference type="InterPro" id="IPR036396">
    <property type="entry name" value="Cyt_P450_sf"/>
</dbReference>
<evidence type="ECO:0000256" key="1">
    <source>
        <dbReference type="ARBA" id="ARBA00001971"/>
    </source>
</evidence>
<dbReference type="InterPro" id="IPR002401">
    <property type="entry name" value="Cyt_P450_E_grp-I"/>
</dbReference>